<proteinExistence type="predicted"/>
<feature type="signal peptide" evidence="2">
    <location>
        <begin position="1"/>
        <end position="20"/>
    </location>
</feature>
<evidence type="ECO:0000256" key="1">
    <source>
        <dbReference type="SAM" id="MobiDB-lite"/>
    </source>
</evidence>
<comment type="caution">
    <text evidence="3">The sequence shown here is derived from an EMBL/GenBank/DDBJ whole genome shotgun (WGS) entry which is preliminary data.</text>
</comment>
<dbReference type="Proteomes" id="UP000791440">
    <property type="component" value="Unassembled WGS sequence"/>
</dbReference>
<dbReference type="EMBL" id="JH668295">
    <property type="protein sequence ID" value="KAG6442717.1"/>
    <property type="molecule type" value="Genomic_DNA"/>
</dbReference>
<reference evidence="3" key="1">
    <citation type="journal article" date="2016" name="Insect Biochem. Mol. Biol.">
        <title>Multifaceted biological insights from a draft genome sequence of the tobacco hornworm moth, Manduca sexta.</title>
        <authorList>
            <person name="Kanost M.R."/>
            <person name="Arrese E.L."/>
            <person name="Cao X."/>
            <person name="Chen Y.R."/>
            <person name="Chellapilla S."/>
            <person name="Goldsmith M.R."/>
            <person name="Grosse-Wilde E."/>
            <person name="Heckel D.G."/>
            <person name="Herndon N."/>
            <person name="Jiang H."/>
            <person name="Papanicolaou A."/>
            <person name="Qu J."/>
            <person name="Soulages J.L."/>
            <person name="Vogel H."/>
            <person name="Walters J."/>
            <person name="Waterhouse R.M."/>
            <person name="Ahn S.J."/>
            <person name="Almeida F.C."/>
            <person name="An C."/>
            <person name="Aqrawi P."/>
            <person name="Bretschneider A."/>
            <person name="Bryant W.B."/>
            <person name="Bucks S."/>
            <person name="Chao H."/>
            <person name="Chevignon G."/>
            <person name="Christen J.M."/>
            <person name="Clarke D.F."/>
            <person name="Dittmer N.T."/>
            <person name="Ferguson L.C.F."/>
            <person name="Garavelou S."/>
            <person name="Gordon K.H.J."/>
            <person name="Gunaratna R.T."/>
            <person name="Han Y."/>
            <person name="Hauser F."/>
            <person name="He Y."/>
            <person name="Heidel-Fischer H."/>
            <person name="Hirsh A."/>
            <person name="Hu Y."/>
            <person name="Jiang H."/>
            <person name="Kalra D."/>
            <person name="Klinner C."/>
            <person name="Konig C."/>
            <person name="Kovar C."/>
            <person name="Kroll A.R."/>
            <person name="Kuwar S.S."/>
            <person name="Lee S.L."/>
            <person name="Lehman R."/>
            <person name="Li K."/>
            <person name="Li Z."/>
            <person name="Liang H."/>
            <person name="Lovelace S."/>
            <person name="Lu Z."/>
            <person name="Mansfield J.H."/>
            <person name="McCulloch K.J."/>
            <person name="Mathew T."/>
            <person name="Morton B."/>
            <person name="Muzny D.M."/>
            <person name="Neunemann D."/>
            <person name="Ongeri F."/>
            <person name="Pauchet Y."/>
            <person name="Pu L.L."/>
            <person name="Pyrousis I."/>
            <person name="Rao X.J."/>
            <person name="Redding A."/>
            <person name="Roesel C."/>
            <person name="Sanchez-Gracia A."/>
            <person name="Schaack S."/>
            <person name="Shukla A."/>
            <person name="Tetreau G."/>
            <person name="Wang Y."/>
            <person name="Xiong G.H."/>
            <person name="Traut W."/>
            <person name="Walsh T.K."/>
            <person name="Worley K.C."/>
            <person name="Wu D."/>
            <person name="Wu W."/>
            <person name="Wu Y.Q."/>
            <person name="Zhang X."/>
            <person name="Zou Z."/>
            <person name="Zucker H."/>
            <person name="Briscoe A.D."/>
            <person name="Burmester T."/>
            <person name="Clem R.J."/>
            <person name="Feyereisen R."/>
            <person name="Grimmelikhuijzen C.J.P."/>
            <person name="Hamodrakas S.J."/>
            <person name="Hansson B.S."/>
            <person name="Huguet E."/>
            <person name="Jermiin L.S."/>
            <person name="Lan Q."/>
            <person name="Lehman H.K."/>
            <person name="Lorenzen M."/>
            <person name="Merzendorfer H."/>
            <person name="Michalopoulos I."/>
            <person name="Morton D.B."/>
            <person name="Muthukrishnan S."/>
            <person name="Oakeshott J.G."/>
            <person name="Palmer W."/>
            <person name="Park Y."/>
            <person name="Passarelli A.L."/>
            <person name="Rozas J."/>
            <person name="Schwartz L.M."/>
            <person name="Smith W."/>
            <person name="Southgate A."/>
            <person name="Vilcinskas A."/>
            <person name="Vogt R."/>
            <person name="Wang P."/>
            <person name="Werren J."/>
            <person name="Yu X.Q."/>
            <person name="Zhou J.J."/>
            <person name="Brown S.J."/>
            <person name="Scherer S.E."/>
            <person name="Richards S."/>
            <person name="Blissard G.W."/>
        </authorList>
    </citation>
    <scope>NUCLEOTIDE SEQUENCE</scope>
</reference>
<name>A0A921YNS8_MANSE</name>
<accession>A0A921YNS8</accession>
<feature type="region of interest" description="Disordered" evidence="1">
    <location>
        <begin position="84"/>
        <end position="117"/>
    </location>
</feature>
<evidence type="ECO:0000256" key="2">
    <source>
        <dbReference type="SAM" id="SignalP"/>
    </source>
</evidence>
<gene>
    <name evidence="3" type="ORF">O3G_MSEX002499</name>
</gene>
<keyword evidence="2" id="KW-0732">Signal</keyword>
<protein>
    <submittedName>
        <fullName evidence="3">Uncharacterized protein</fullName>
    </submittedName>
</protein>
<organism evidence="3 4">
    <name type="scientific">Manduca sexta</name>
    <name type="common">Tobacco hawkmoth</name>
    <name type="synonym">Tobacco hornworm</name>
    <dbReference type="NCBI Taxonomy" id="7130"/>
    <lineage>
        <taxon>Eukaryota</taxon>
        <taxon>Metazoa</taxon>
        <taxon>Ecdysozoa</taxon>
        <taxon>Arthropoda</taxon>
        <taxon>Hexapoda</taxon>
        <taxon>Insecta</taxon>
        <taxon>Pterygota</taxon>
        <taxon>Neoptera</taxon>
        <taxon>Endopterygota</taxon>
        <taxon>Lepidoptera</taxon>
        <taxon>Glossata</taxon>
        <taxon>Ditrysia</taxon>
        <taxon>Bombycoidea</taxon>
        <taxon>Sphingidae</taxon>
        <taxon>Sphinginae</taxon>
        <taxon>Sphingini</taxon>
        <taxon>Manduca</taxon>
    </lineage>
</organism>
<feature type="chain" id="PRO_5038276290" evidence="2">
    <location>
        <begin position="21"/>
        <end position="287"/>
    </location>
</feature>
<dbReference type="EMBL" id="JH668295">
    <property type="protein sequence ID" value="KAG6442716.1"/>
    <property type="molecule type" value="Genomic_DNA"/>
</dbReference>
<dbReference type="EMBL" id="JH668295">
    <property type="protein sequence ID" value="KAG6442718.1"/>
    <property type="molecule type" value="Genomic_DNA"/>
</dbReference>
<sequence length="287" mass="31810">MKLLLILGVALVLLFGESLGQRFSQPTFKLPQGRLTLSRKFRESGNEPLWLYQGDNIPKAPSTAEHPFLPSIIDDVKFNPDRRYARSLGTPDHYHGGRHSISRGSQSTGPTHPGYNRRNARSVETLASQEHLSSLPMDSQETLLRGTRSVETLASQEHLSSLPMDSQETLLRGTRSVETLASQEHLSSLPMDSQETLLRGTRSVETLASQEHLSSLSMDSQGTLLRGTRSVETLASQEHLSSLPMDSHETLLRGTRSVETLASQEQYIVLKSNCSAISILIVAYFFL</sequence>
<keyword evidence="4" id="KW-1185">Reference proteome</keyword>
<evidence type="ECO:0000313" key="4">
    <source>
        <dbReference type="Proteomes" id="UP000791440"/>
    </source>
</evidence>
<evidence type="ECO:0000313" key="3">
    <source>
        <dbReference type="EMBL" id="KAG6442718.1"/>
    </source>
</evidence>
<reference evidence="3" key="2">
    <citation type="submission" date="2020-12" db="EMBL/GenBank/DDBJ databases">
        <authorList>
            <person name="Kanost M."/>
        </authorList>
    </citation>
    <scope>NUCLEOTIDE SEQUENCE</scope>
</reference>
<dbReference type="AlphaFoldDB" id="A0A921YNS8"/>